<evidence type="ECO:0008006" key="5">
    <source>
        <dbReference type="Google" id="ProtNLM"/>
    </source>
</evidence>
<dbReference type="Proteomes" id="UP000238274">
    <property type="component" value="Unassembled WGS sequence"/>
</dbReference>
<dbReference type="VEuPathDB" id="FungiDB:PSTT_06583"/>
<reference evidence="4" key="2">
    <citation type="journal article" date="2018" name="BMC Genomics">
        <title>Genomic insights into host adaptation between the wheat stripe rust pathogen (Puccinia striiformis f. sp. tritici) and the barley stripe rust pathogen (Puccinia striiformis f. sp. hordei).</title>
        <authorList>
            <person name="Xia C."/>
            <person name="Wang M."/>
            <person name="Yin C."/>
            <person name="Cornejo O.E."/>
            <person name="Hulbert S.H."/>
            <person name="Chen X."/>
        </authorList>
    </citation>
    <scope>NUCLEOTIDE SEQUENCE [LARGE SCALE GENOMIC DNA]</scope>
    <source>
        <strain evidence="4">93TX-2</strain>
    </source>
</reference>
<evidence type="ECO:0000256" key="1">
    <source>
        <dbReference type="SAM" id="MobiDB-lite"/>
    </source>
</evidence>
<feature type="region of interest" description="Disordered" evidence="1">
    <location>
        <begin position="190"/>
        <end position="209"/>
    </location>
</feature>
<dbReference type="VEuPathDB" id="FungiDB:PSHT_10904"/>
<name>A0A2S4V6V7_9BASI</name>
<organism evidence="3 4">
    <name type="scientific">Puccinia striiformis</name>
    <dbReference type="NCBI Taxonomy" id="27350"/>
    <lineage>
        <taxon>Eukaryota</taxon>
        <taxon>Fungi</taxon>
        <taxon>Dikarya</taxon>
        <taxon>Basidiomycota</taxon>
        <taxon>Pucciniomycotina</taxon>
        <taxon>Pucciniomycetes</taxon>
        <taxon>Pucciniales</taxon>
        <taxon>Pucciniaceae</taxon>
        <taxon>Puccinia</taxon>
    </lineage>
</organism>
<reference evidence="4" key="3">
    <citation type="journal article" date="2018" name="Mol. Plant Microbe Interact.">
        <title>Genome sequence resources for the wheat stripe rust pathogen (Puccinia striiformis f. sp. tritici) and the barley stripe rust pathogen (Puccinia striiformis f. sp. hordei).</title>
        <authorList>
            <person name="Xia C."/>
            <person name="Wang M."/>
            <person name="Yin C."/>
            <person name="Cornejo O.E."/>
            <person name="Hulbert S.H."/>
            <person name="Chen X."/>
        </authorList>
    </citation>
    <scope>NUCLEOTIDE SEQUENCE [LARGE SCALE GENOMIC DNA]</scope>
    <source>
        <strain evidence="4">93TX-2</strain>
    </source>
</reference>
<evidence type="ECO:0000256" key="2">
    <source>
        <dbReference type="SAM" id="Phobius"/>
    </source>
</evidence>
<keyword evidence="4" id="KW-1185">Reference proteome</keyword>
<evidence type="ECO:0000313" key="4">
    <source>
        <dbReference type="Proteomes" id="UP000238274"/>
    </source>
</evidence>
<feature type="compositionally biased region" description="Polar residues" evidence="1">
    <location>
        <begin position="24"/>
        <end position="42"/>
    </location>
</feature>
<feature type="compositionally biased region" description="Low complexity" evidence="1">
    <location>
        <begin position="275"/>
        <end position="292"/>
    </location>
</feature>
<dbReference type="OrthoDB" id="2506994at2759"/>
<keyword evidence="2" id="KW-1133">Transmembrane helix</keyword>
<protein>
    <recommendedName>
        <fullName evidence="5">Transmembrane protein</fullName>
    </recommendedName>
</protein>
<reference evidence="3 4" key="1">
    <citation type="submission" date="2017-12" db="EMBL/GenBank/DDBJ databases">
        <title>Gene loss provides genomic basis for host adaptation in cereal stripe rust fungi.</title>
        <authorList>
            <person name="Xia C."/>
        </authorList>
    </citation>
    <scope>NUCLEOTIDE SEQUENCE [LARGE SCALE GENOMIC DNA]</scope>
    <source>
        <strain evidence="3 4">93TX-2</strain>
    </source>
</reference>
<dbReference type="AlphaFoldDB" id="A0A2S4V6V7"/>
<feature type="transmembrane region" description="Helical" evidence="2">
    <location>
        <begin position="418"/>
        <end position="442"/>
    </location>
</feature>
<proteinExistence type="predicted"/>
<dbReference type="EMBL" id="PKSM01000174">
    <property type="protein sequence ID" value="POW05195.1"/>
    <property type="molecule type" value="Genomic_DNA"/>
</dbReference>
<feature type="compositionally biased region" description="Basic and acidic residues" evidence="1">
    <location>
        <begin position="313"/>
        <end position="322"/>
    </location>
</feature>
<gene>
    <name evidence="3" type="ORF">PSHT_10904</name>
</gene>
<evidence type="ECO:0000313" key="3">
    <source>
        <dbReference type="EMBL" id="POW05195.1"/>
    </source>
</evidence>
<feature type="region of interest" description="Disordered" evidence="1">
    <location>
        <begin position="11"/>
        <end position="42"/>
    </location>
</feature>
<comment type="caution">
    <text evidence="3">The sequence shown here is derived from an EMBL/GenBank/DDBJ whole genome shotgun (WGS) entry which is preliminary data.</text>
</comment>
<feature type="region of interest" description="Disordered" evidence="1">
    <location>
        <begin position="275"/>
        <end position="330"/>
    </location>
</feature>
<sequence length="444" mass="48620">MSRFWDGHVISPAPRLRPAPEEANSGQTDANQPNKTEPLNHTNSQCLHMQNVAPEFTLTVSGQSPAVAIPVQLTSTASSFSSFWLTWVSRWRFGVSFTNQLQYCLPPSPRHLWVEVEPLRSSSRLIKNQGAEKIKVRPFACNSPPAVVPHVRSGRPDRSRNASIRRPVHPGACLVAILLTLASPYPTLSEPHQQQVFSQPGGHPENRADLQADRANDDVPTGSAVLLPDTVSPSLRSPLPLTIEVEQPSSSNLGNPTNTSVYHSEMLAPCTSSAAWASVPSPHPSPHQQAIPTEDPPKHPNSNSTGKSSHQKRSFDGHRRNFDGPTQTWPGTDTVYATKTIFISQTTPTSTVYVSNGQVITTYPAPNSSPTPYVVHSNNNNVWVTTSGSPNIVVATVTAMSSAHKFAWDDYYSSHISWWTMMVLINLMICFFTFIGFGFVTFGL</sequence>
<keyword evidence="2" id="KW-0472">Membrane</keyword>
<accession>A0A2S4V6V7</accession>
<feature type="region of interest" description="Disordered" evidence="1">
    <location>
        <begin position="214"/>
        <end position="234"/>
    </location>
</feature>
<keyword evidence="2" id="KW-0812">Transmembrane</keyword>